<accession>A0A9D2S683</accession>
<dbReference type="InterPro" id="IPR013563">
    <property type="entry name" value="Oligopep_ABC_C"/>
</dbReference>
<dbReference type="AlphaFoldDB" id="A0A9D2S683"/>
<dbReference type="GO" id="GO:0016887">
    <property type="term" value="F:ATP hydrolysis activity"/>
    <property type="evidence" value="ECO:0007669"/>
    <property type="project" value="InterPro"/>
</dbReference>
<evidence type="ECO:0000256" key="14">
    <source>
        <dbReference type="ARBA" id="ARBA00044143"/>
    </source>
</evidence>
<evidence type="ECO:0000256" key="8">
    <source>
        <dbReference type="ARBA" id="ARBA00022967"/>
    </source>
</evidence>
<dbReference type="PROSITE" id="PS50893">
    <property type="entry name" value="ABC_TRANSPORTER_2"/>
    <property type="match status" value="1"/>
</dbReference>
<evidence type="ECO:0000256" key="11">
    <source>
        <dbReference type="ARBA" id="ARBA00023136"/>
    </source>
</evidence>
<keyword evidence="4" id="KW-1003">Cell membrane</keyword>
<evidence type="ECO:0000256" key="6">
    <source>
        <dbReference type="ARBA" id="ARBA00022741"/>
    </source>
</evidence>
<sequence>MNPVLQVEHLSISFTQYDRGTRRRRLPVIRDLSFSVQPGQVVAVVGASGSGKSLLAHGILGILPYNSAMEGTILYQGEPLTRKRLETLRGREIALIPQGVTYLDPRMEVGAQLRKGRSDLSAREKSRNVLARYGLGPEVERLYPFELSGGMARRVLIATAVMEQPGLILADEPTPGLDARAAGRILGHIRERAEEGTGVLFITHDLELALTIAHRVLVLYAGETIEEADASDFAAGRLRHPYTRALWNALPCNGFQPIPGSQPGPGEIADGCQFAPRCARCRAVCRREASVPYVPFRNGMVRCRFPEGGERV</sequence>
<evidence type="ECO:0000256" key="3">
    <source>
        <dbReference type="ARBA" id="ARBA00022448"/>
    </source>
</evidence>
<dbReference type="EMBL" id="DWYC01000075">
    <property type="protein sequence ID" value="HJB57584.1"/>
    <property type="molecule type" value="Genomic_DNA"/>
</dbReference>
<dbReference type="InterPro" id="IPR027417">
    <property type="entry name" value="P-loop_NTPase"/>
</dbReference>
<proteinExistence type="inferred from homology"/>
<dbReference type="Pfam" id="PF08352">
    <property type="entry name" value="oligo_HPY"/>
    <property type="match status" value="1"/>
</dbReference>
<evidence type="ECO:0000256" key="12">
    <source>
        <dbReference type="ARBA" id="ARBA00038669"/>
    </source>
</evidence>
<evidence type="ECO:0000256" key="1">
    <source>
        <dbReference type="ARBA" id="ARBA00004202"/>
    </source>
</evidence>
<evidence type="ECO:0000256" key="10">
    <source>
        <dbReference type="ARBA" id="ARBA00023112"/>
    </source>
</evidence>
<comment type="similarity">
    <text evidence="2">Belongs to the ABC transporter superfamily.</text>
</comment>
<comment type="subcellular location">
    <subcellularLocation>
        <location evidence="1">Cell membrane</location>
        <topology evidence="1">Peripheral membrane protein</topology>
    </subcellularLocation>
</comment>
<keyword evidence="10" id="KW-0921">Nickel transport</keyword>
<keyword evidence="3" id="KW-0813">Transport</keyword>
<dbReference type="Proteomes" id="UP000824208">
    <property type="component" value="Unassembled WGS sequence"/>
</dbReference>
<dbReference type="InterPro" id="IPR003593">
    <property type="entry name" value="AAA+_ATPase"/>
</dbReference>
<keyword evidence="9" id="KW-0406">Ion transport</keyword>
<dbReference type="Pfam" id="PF00005">
    <property type="entry name" value="ABC_tran"/>
    <property type="match status" value="1"/>
</dbReference>
<keyword evidence="7 17" id="KW-0067">ATP-binding</keyword>
<name>A0A9D2S683_9FIRM</name>
<comment type="caution">
    <text evidence="17">The sequence shown here is derived from an EMBL/GenBank/DDBJ whole genome shotgun (WGS) entry which is preliminary data.</text>
</comment>
<evidence type="ECO:0000256" key="13">
    <source>
        <dbReference type="ARBA" id="ARBA00039098"/>
    </source>
</evidence>
<dbReference type="GO" id="GO:0005524">
    <property type="term" value="F:ATP binding"/>
    <property type="evidence" value="ECO:0007669"/>
    <property type="project" value="UniProtKB-KW"/>
</dbReference>
<evidence type="ECO:0000256" key="7">
    <source>
        <dbReference type="ARBA" id="ARBA00022840"/>
    </source>
</evidence>
<evidence type="ECO:0000313" key="17">
    <source>
        <dbReference type="EMBL" id="HJB57584.1"/>
    </source>
</evidence>
<keyword evidence="8" id="KW-1278">Translocase</keyword>
<dbReference type="GO" id="GO:0015413">
    <property type="term" value="F:ABC-type nickel transporter activity"/>
    <property type="evidence" value="ECO:0007669"/>
    <property type="project" value="UniProtKB-EC"/>
</dbReference>
<keyword evidence="5" id="KW-0533">Nickel</keyword>
<dbReference type="PANTHER" id="PTHR43297:SF13">
    <property type="entry name" value="NICKEL ABC TRANSPORTER, ATP-BINDING PROTEIN"/>
    <property type="match status" value="1"/>
</dbReference>
<evidence type="ECO:0000259" key="16">
    <source>
        <dbReference type="PROSITE" id="PS50893"/>
    </source>
</evidence>
<evidence type="ECO:0000256" key="4">
    <source>
        <dbReference type="ARBA" id="ARBA00022475"/>
    </source>
</evidence>
<dbReference type="EC" id="7.2.2.11" evidence="13"/>
<dbReference type="GO" id="GO:0015833">
    <property type="term" value="P:peptide transport"/>
    <property type="evidence" value="ECO:0007669"/>
    <property type="project" value="InterPro"/>
</dbReference>
<evidence type="ECO:0000256" key="2">
    <source>
        <dbReference type="ARBA" id="ARBA00005417"/>
    </source>
</evidence>
<dbReference type="CDD" id="cd03257">
    <property type="entry name" value="ABC_NikE_OppD_transporters"/>
    <property type="match status" value="1"/>
</dbReference>
<dbReference type="SMART" id="SM00382">
    <property type="entry name" value="AAA"/>
    <property type="match status" value="1"/>
</dbReference>
<protein>
    <recommendedName>
        <fullName evidence="14">Nickel import system ATP-binding protein NikD</fullName>
        <ecNumber evidence="13">7.2.2.11</ecNumber>
    </recommendedName>
</protein>
<evidence type="ECO:0000313" key="18">
    <source>
        <dbReference type="Proteomes" id="UP000824208"/>
    </source>
</evidence>
<comment type="catalytic activity">
    <reaction evidence="15">
        <text>Ni(2+)(out) + ATP + H2O = Ni(2+)(in) + ADP + phosphate + H(+)</text>
        <dbReference type="Rhea" id="RHEA:15557"/>
        <dbReference type="ChEBI" id="CHEBI:15377"/>
        <dbReference type="ChEBI" id="CHEBI:15378"/>
        <dbReference type="ChEBI" id="CHEBI:30616"/>
        <dbReference type="ChEBI" id="CHEBI:43474"/>
        <dbReference type="ChEBI" id="CHEBI:49786"/>
        <dbReference type="ChEBI" id="CHEBI:456216"/>
        <dbReference type="EC" id="7.2.2.11"/>
    </reaction>
    <physiologicalReaction direction="left-to-right" evidence="15">
        <dbReference type="Rhea" id="RHEA:15558"/>
    </physiologicalReaction>
</comment>
<keyword evidence="11" id="KW-0472">Membrane</keyword>
<gene>
    <name evidence="17" type="ORF">H9714_08545</name>
</gene>
<dbReference type="PROSITE" id="PS00211">
    <property type="entry name" value="ABC_TRANSPORTER_1"/>
    <property type="match status" value="1"/>
</dbReference>
<dbReference type="GO" id="GO:0005886">
    <property type="term" value="C:plasma membrane"/>
    <property type="evidence" value="ECO:0007669"/>
    <property type="project" value="UniProtKB-SubCell"/>
</dbReference>
<reference evidence="17" key="1">
    <citation type="journal article" date="2021" name="PeerJ">
        <title>Extensive microbial diversity within the chicken gut microbiome revealed by metagenomics and culture.</title>
        <authorList>
            <person name="Gilroy R."/>
            <person name="Ravi A."/>
            <person name="Getino M."/>
            <person name="Pursley I."/>
            <person name="Horton D.L."/>
            <person name="Alikhan N.F."/>
            <person name="Baker D."/>
            <person name="Gharbi K."/>
            <person name="Hall N."/>
            <person name="Watson M."/>
            <person name="Adriaenssens E.M."/>
            <person name="Foster-Nyarko E."/>
            <person name="Jarju S."/>
            <person name="Secka A."/>
            <person name="Antonio M."/>
            <person name="Oren A."/>
            <person name="Chaudhuri R.R."/>
            <person name="La Ragione R."/>
            <person name="Hildebrand F."/>
            <person name="Pallen M.J."/>
        </authorList>
    </citation>
    <scope>NUCLEOTIDE SEQUENCE</scope>
    <source>
        <strain evidence="17">CHK189-11263</strain>
    </source>
</reference>
<organism evidence="17 18">
    <name type="scientific">Candidatus Flavonifractor intestinipullorum</name>
    <dbReference type="NCBI Taxonomy" id="2838587"/>
    <lineage>
        <taxon>Bacteria</taxon>
        <taxon>Bacillati</taxon>
        <taxon>Bacillota</taxon>
        <taxon>Clostridia</taxon>
        <taxon>Eubacteriales</taxon>
        <taxon>Oscillospiraceae</taxon>
        <taxon>Flavonifractor</taxon>
    </lineage>
</organism>
<dbReference type="SUPFAM" id="SSF52540">
    <property type="entry name" value="P-loop containing nucleoside triphosphate hydrolases"/>
    <property type="match status" value="1"/>
</dbReference>
<dbReference type="InterPro" id="IPR050388">
    <property type="entry name" value="ABC_Ni/Peptide_Import"/>
</dbReference>
<dbReference type="Gene3D" id="3.40.50.300">
    <property type="entry name" value="P-loop containing nucleotide triphosphate hydrolases"/>
    <property type="match status" value="1"/>
</dbReference>
<dbReference type="NCBIfam" id="TIGR01727">
    <property type="entry name" value="oligo_HPY"/>
    <property type="match status" value="1"/>
</dbReference>
<evidence type="ECO:0000256" key="15">
    <source>
        <dbReference type="ARBA" id="ARBA00048610"/>
    </source>
</evidence>
<dbReference type="InterPro" id="IPR017871">
    <property type="entry name" value="ABC_transporter-like_CS"/>
</dbReference>
<dbReference type="PANTHER" id="PTHR43297">
    <property type="entry name" value="OLIGOPEPTIDE TRANSPORT ATP-BINDING PROTEIN APPD"/>
    <property type="match status" value="1"/>
</dbReference>
<comment type="subunit">
    <text evidence="12">The complex is composed of two ATP-binding proteins (NikD and NikE), two transmembrane proteins (NikB and NikC) and a solute-binding protein (NikA).</text>
</comment>
<reference evidence="17" key="2">
    <citation type="submission" date="2021-04" db="EMBL/GenBank/DDBJ databases">
        <authorList>
            <person name="Gilroy R."/>
        </authorList>
    </citation>
    <scope>NUCLEOTIDE SEQUENCE</scope>
    <source>
        <strain evidence="17">CHK189-11263</strain>
    </source>
</reference>
<evidence type="ECO:0000256" key="9">
    <source>
        <dbReference type="ARBA" id="ARBA00023065"/>
    </source>
</evidence>
<evidence type="ECO:0000256" key="5">
    <source>
        <dbReference type="ARBA" id="ARBA00022596"/>
    </source>
</evidence>
<feature type="domain" description="ABC transporter" evidence="16">
    <location>
        <begin position="5"/>
        <end position="246"/>
    </location>
</feature>
<keyword evidence="6" id="KW-0547">Nucleotide-binding</keyword>
<dbReference type="InterPro" id="IPR003439">
    <property type="entry name" value="ABC_transporter-like_ATP-bd"/>
</dbReference>